<keyword evidence="3" id="KW-1185">Reference proteome</keyword>
<dbReference type="InterPro" id="IPR036163">
    <property type="entry name" value="HMA_dom_sf"/>
</dbReference>
<dbReference type="RefSeq" id="WP_250604428.1">
    <property type="nucleotide sequence ID" value="NZ_JAMOKV010000003.1"/>
</dbReference>
<protein>
    <submittedName>
        <fullName evidence="2">Cation transporter</fullName>
    </submittedName>
</protein>
<reference evidence="2" key="1">
    <citation type="submission" date="2022-06" db="EMBL/GenBank/DDBJ databases">
        <title>Helicobacter colisuis sp. nov.</title>
        <authorList>
            <person name="Papic B."/>
            <person name="Gruntar I."/>
        </authorList>
    </citation>
    <scope>NUCLEOTIDE SEQUENCE</scope>
    <source>
        <strain evidence="2">11154-15</strain>
    </source>
</reference>
<dbReference type="EMBL" id="JAMOKX010000004">
    <property type="protein sequence ID" value="MCL9819665.1"/>
    <property type="molecule type" value="Genomic_DNA"/>
</dbReference>
<dbReference type="Proteomes" id="UP001057522">
    <property type="component" value="Unassembled WGS sequence"/>
</dbReference>
<proteinExistence type="predicted"/>
<evidence type="ECO:0000259" key="1">
    <source>
        <dbReference type="PROSITE" id="PS50846"/>
    </source>
</evidence>
<gene>
    <name evidence="2" type="ORF">NCR95_05725</name>
</gene>
<dbReference type="CDD" id="cd00371">
    <property type="entry name" value="HMA"/>
    <property type="match status" value="1"/>
</dbReference>
<name>A0ABT0TUQ8_9HELI</name>
<dbReference type="PROSITE" id="PS50846">
    <property type="entry name" value="HMA_2"/>
    <property type="match status" value="1"/>
</dbReference>
<evidence type="ECO:0000313" key="3">
    <source>
        <dbReference type="Proteomes" id="UP001057522"/>
    </source>
</evidence>
<dbReference type="Gene3D" id="3.30.70.100">
    <property type="match status" value="1"/>
</dbReference>
<comment type="caution">
    <text evidence="2">The sequence shown here is derived from an EMBL/GenBank/DDBJ whole genome shotgun (WGS) entry which is preliminary data.</text>
</comment>
<sequence length="87" mass="9490">MNKALFLLLLCGGLVFGGEYKIYVEGMHCPLCTAMVRKALLKVEGVTNAKASLKDKIAKVECRDDISKEKLLEAVATTGYSGVFVYD</sequence>
<dbReference type="Pfam" id="PF00403">
    <property type="entry name" value="HMA"/>
    <property type="match status" value="1"/>
</dbReference>
<dbReference type="InterPro" id="IPR006121">
    <property type="entry name" value="HMA_dom"/>
</dbReference>
<dbReference type="SUPFAM" id="SSF55008">
    <property type="entry name" value="HMA, heavy metal-associated domain"/>
    <property type="match status" value="1"/>
</dbReference>
<organism evidence="2 3">
    <name type="scientific">Helicobacter colisuis</name>
    <dbReference type="NCBI Taxonomy" id="2949739"/>
    <lineage>
        <taxon>Bacteria</taxon>
        <taxon>Pseudomonadati</taxon>
        <taxon>Campylobacterota</taxon>
        <taxon>Epsilonproteobacteria</taxon>
        <taxon>Campylobacterales</taxon>
        <taxon>Helicobacteraceae</taxon>
        <taxon>Helicobacter</taxon>
    </lineage>
</organism>
<accession>A0ABT0TUQ8</accession>
<feature type="domain" description="HMA" evidence="1">
    <location>
        <begin position="18"/>
        <end position="83"/>
    </location>
</feature>
<evidence type="ECO:0000313" key="2">
    <source>
        <dbReference type="EMBL" id="MCL9819665.1"/>
    </source>
</evidence>